<dbReference type="GO" id="GO:0016787">
    <property type="term" value="F:hydrolase activity"/>
    <property type="evidence" value="ECO:0007669"/>
    <property type="project" value="UniProtKB-KW"/>
</dbReference>
<dbReference type="InterPro" id="IPR051049">
    <property type="entry name" value="Dienelactone_hydrolase-like"/>
</dbReference>
<feature type="signal peptide" evidence="1">
    <location>
        <begin position="1"/>
        <end position="22"/>
    </location>
</feature>
<gene>
    <name evidence="3" type="ORF">AAC691_21430</name>
</gene>
<proteinExistence type="predicted"/>
<dbReference type="InterPro" id="IPR029058">
    <property type="entry name" value="AB_hydrolase_fold"/>
</dbReference>
<dbReference type="SUPFAM" id="SSF53474">
    <property type="entry name" value="alpha/beta-Hydrolases"/>
    <property type="match status" value="1"/>
</dbReference>
<sequence length="251" mass="26238">MRLFNIIIVTLAIFFLPAGANAQSARQQFTVPTVSGGVLVESFGDCANAICPAVLILSGSKGFGAPVYSEIGQTFRAAGLNAYLVHVLSAADIDSIATAGSAQARIAYYARRLPDWISAVQGVATYLDGRPRHGGKVGVLGISLGAQIASAASVGRADIDALVLVDGGFPNGYSQPVRSLPPLQLIWGSADRTFPLSIGRELRRTAQQLGGPVTLDVYEGEAHDFFLRSGSRNAGAAHKSAAEFLASHLSR</sequence>
<evidence type="ECO:0000313" key="4">
    <source>
        <dbReference type="Proteomes" id="UP001449795"/>
    </source>
</evidence>
<dbReference type="EMBL" id="CP152276">
    <property type="protein sequence ID" value="XAE42767.1"/>
    <property type="molecule type" value="Genomic_DNA"/>
</dbReference>
<dbReference type="Pfam" id="PF01738">
    <property type="entry name" value="DLH"/>
    <property type="match status" value="1"/>
</dbReference>
<evidence type="ECO:0000313" key="3">
    <source>
        <dbReference type="EMBL" id="XAE42767.1"/>
    </source>
</evidence>
<keyword evidence="1" id="KW-0732">Signal</keyword>
<dbReference type="Gene3D" id="3.40.50.1820">
    <property type="entry name" value="alpha/beta hydrolase"/>
    <property type="match status" value="1"/>
</dbReference>
<feature type="domain" description="Dienelactone hydrolase" evidence="2">
    <location>
        <begin position="124"/>
        <end position="241"/>
    </location>
</feature>
<feature type="chain" id="PRO_5046489199" evidence="1">
    <location>
        <begin position="23"/>
        <end position="251"/>
    </location>
</feature>
<protein>
    <submittedName>
        <fullName evidence="3">Dienelactone hydrolase family protein</fullName>
    </submittedName>
</protein>
<keyword evidence="4" id="KW-1185">Reference proteome</keyword>
<accession>A0ABZ3D4S2</accession>
<reference evidence="3 4" key="1">
    <citation type="submission" date="2024-04" db="EMBL/GenBank/DDBJ databases">
        <title>Complete genome sequence of Nguyenibacter vanlangesis HBCM-1154, a strain capable of nitrogen fixation, IAA production, and phosphorus solubilization isolated from sugarcane soil.</title>
        <authorList>
            <person name="MY HANH P."/>
        </authorList>
    </citation>
    <scope>NUCLEOTIDE SEQUENCE [LARGE SCALE GENOMIC DNA]</scope>
    <source>
        <strain evidence="3 4">HBCM 1154</strain>
    </source>
</reference>
<name>A0ABZ3D4S2_9PROT</name>
<dbReference type="PANTHER" id="PTHR46623">
    <property type="entry name" value="CARBOXYMETHYLENEBUTENOLIDASE-RELATED"/>
    <property type="match status" value="1"/>
</dbReference>
<dbReference type="PANTHER" id="PTHR46623:SF6">
    <property type="entry name" value="ALPHA_BETA-HYDROLASES SUPERFAMILY PROTEIN"/>
    <property type="match status" value="1"/>
</dbReference>
<organism evidence="3 4">
    <name type="scientific">Nguyenibacter vanlangensis</name>
    <dbReference type="NCBI Taxonomy" id="1216886"/>
    <lineage>
        <taxon>Bacteria</taxon>
        <taxon>Pseudomonadati</taxon>
        <taxon>Pseudomonadota</taxon>
        <taxon>Alphaproteobacteria</taxon>
        <taxon>Acetobacterales</taxon>
        <taxon>Acetobacteraceae</taxon>
        <taxon>Nguyenibacter</taxon>
    </lineage>
</organism>
<evidence type="ECO:0000256" key="1">
    <source>
        <dbReference type="SAM" id="SignalP"/>
    </source>
</evidence>
<keyword evidence="3" id="KW-0378">Hydrolase</keyword>
<dbReference type="InterPro" id="IPR002925">
    <property type="entry name" value="Dienelactn_hydro"/>
</dbReference>
<dbReference type="Proteomes" id="UP001449795">
    <property type="component" value="Chromosome"/>
</dbReference>
<evidence type="ECO:0000259" key="2">
    <source>
        <dbReference type="Pfam" id="PF01738"/>
    </source>
</evidence>
<dbReference type="RefSeq" id="WP_342628407.1">
    <property type="nucleotide sequence ID" value="NZ_CP152276.1"/>
</dbReference>